<keyword evidence="1" id="KW-0175">Coiled coil</keyword>
<evidence type="ECO:0000313" key="5">
    <source>
        <dbReference type="Proteomes" id="UP000715095"/>
    </source>
</evidence>
<dbReference type="InterPro" id="IPR027417">
    <property type="entry name" value="P-loop_NTPase"/>
</dbReference>
<evidence type="ECO:0000256" key="1">
    <source>
        <dbReference type="SAM" id="Coils"/>
    </source>
</evidence>
<dbReference type="Pfam" id="PF13558">
    <property type="entry name" value="SbcC_Walker_B"/>
    <property type="match status" value="1"/>
</dbReference>
<protein>
    <submittedName>
        <fullName evidence="4">AAA family ATPase</fullName>
    </submittedName>
</protein>
<keyword evidence="5" id="KW-1185">Reference proteome</keyword>
<dbReference type="Gene3D" id="3.40.50.300">
    <property type="entry name" value="P-loop containing nucleotide triphosphate hydrolases"/>
    <property type="match status" value="2"/>
</dbReference>
<reference evidence="4 5" key="1">
    <citation type="journal article" date="2021" name="Sci. Rep.">
        <title>The distribution of antibiotic resistance genes in chicken gut microbiota commensals.</title>
        <authorList>
            <person name="Juricova H."/>
            <person name="Matiasovicova J."/>
            <person name="Kubasova T."/>
            <person name="Cejkova D."/>
            <person name="Rychlik I."/>
        </authorList>
    </citation>
    <scope>NUCLEOTIDE SEQUENCE [LARGE SCALE GENOMIC DNA]</scope>
    <source>
        <strain evidence="4 5">An829</strain>
    </source>
</reference>
<sequence length="1138" mass="123371">MRLLKLRFQNINSLAGEYEIDFTNAVLAESGIFAIVGPTGSGKTSILDAVSLALYGETPRTAERPEESKDKAAECQVLTKNRTECYAQVIFEAHGKTWLSRWSRGYGPRSKKLTPEKVELALLSSPDDEAGRIVAEKITDWKAAVTWLLGMDFAGFTRCVLLAQGAFAKLLRAKVDERASILERITGTELYSEIGRTVYRKEAEDKARVERLEAALAGAAPLSDEARGALEAALQAAQAAEKAAVECRRTANQRLEKRRALDAAAAAYMEAKKRSKAAQAALEAAAPERARAAAARRAAKGARALEEKTRTQTALAQAEAAVMSAEKTKAAAAASRLAAEAAQKASADKTREAQAAQKAFEPEFDAMSKADAAIAQARRTFESAEKERAAAEARFTQAQFDEKKAFEAEAAAGKALEETEAAERASAGDDAIVEALEVIRAAVEAHRQARQAEMKTRREKEAAERSAKAADDEATAARSTLKSARAQRDEALRELEEKRLAYERAMAGSSLEAGLVAMRQAAGEWWGAQWAASLCEEISAADEVLKALGAHVGSDASTSPALAYPLAVRERSKARLDALIEQYPSFAAGVAPERIAELENAVDRLRLWSKEAGDAGTARDRAAALEKTARDALDRASGLAQEAEQKLAAAVAKRENFRAQFERDTEALDAARANYLERTRPFFEETVLLKTKPAEILHALEMRRDARAAVKKAIDERRSAKEKAAGEKLAAQRLCAERKRSVDEAKKRAAEDKRTWETASAERRERWGEVDAQHKRRALACALESAQQKEVKTRKAFSDAQAAEAASATALKLRTSERDRAKRAFAEAQTNWTEALAESGFADEGALVHAAVPERELEALETQLAEREREAQKAAGAQEEAQKHLEALKRAHEEETRAAGAGTPAFDVLTLPLEALEAAVRESESAAGKASEEKGRLAAECRADDERRVQTKEFAEALAAARASLLAWGQLSELIGSADGKRFRLAAQKLTFRLLLANANEVLEQMESRYRLAAAGTSGLEVAVRDEELAGLVRTSFNLSGGETFLVSLALALALARISSRNLRVDTLFLDEGFGSLDAETLEKALGALENLQSRSKKLIGLISHVRAVRERIDAHITVRPKGVSGESDISGPGVRRI</sequence>
<feature type="domain" description="Rad50/SbcC-type AAA" evidence="3">
    <location>
        <begin position="5"/>
        <end position="216"/>
    </location>
</feature>
<accession>A0ABS2DR58</accession>
<gene>
    <name evidence="4" type="ORF">H6A60_04805</name>
</gene>
<dbReference type="EMBL" id="JACJJC010000005">
    <property type="protein sequence ID" value="MBM6703807.1"/>
    <property type="molecule type" value="Genomic_DNA"/>
</dbReference>
<feature type="coiled-coil region" evidence="1">
    <location>
        <begin position="622"/>
        <end position="660"/>
    </location>
</feature>
<dbReference type="Proteomes" id="UP000715095">
    <property type="component" value="Unassembled WGS sequence"/>
</dbReference>
<dbReference type="Pfam" id="PF13476">
    <property type="entry name" value="AAA_23"/>
    <property type="match status" value="1"/>
</dbReference>
<evidence type="ECO:0000256" key="2">
    <source>
        <dbReference type="SAM" id="MobiDB-lite"/>
    </source>
</evidence>
<organism evidence="4 5">
    <name type="scientific">Sutterella massiliensis</name>
    <dbReference type="NCBI Taxonomy" id="1816689"/>
    <lineage>
        <taxon>Bacteria</taxon>
        <taxon>Pseudomonadati</taxon>
        <taxon>Pseudomonadota</taxon>
        <taxon>Betaproteobacteria</taxon>
        <taxon>Burkholderiales</taxon>
        <taxon>Sutterellaceae</taxon>
        <taxon>Sutterella</taxon>
    </lineage>
</organism>
<dbReference type="PANTHER" id="PTHR32114">
    <property type="entry name" value="ABC TRANSPORTER ABCH.3"/>
    <property type="match status" value="1"/>
</dbReference>
<dbReference type="SUPFAM" id="SSF52540">
    <property type="entry name" value="P-loop containing nucleoside triphosphate hydrolases"/>
    <property type="match status" value="1"/>
</dbReference>
<feature type="region of interest" description="Disordered" evidence="2">
    <location>
        <begin position="451"/>
        <end position="489"/>
    </location>
</feature>
<feature type="coiled-coil region" evidence="1">
    <location>
        <begin position="857"/>
        <end position="933"/>
    </location>
</feature>
<feature type="coiled-coil region" evidence="1">
    <location>
        <begin position="339"/>
        <end position="394"/>
    </location>
</feature>
<feature type="compositionally biased region" description="Basic and acidic residues" evidence="2">
    <location>
        <begin position="451"/>
        <end position="471"/>
    </location>
</feature>
<evidence type="ECO:0000259" key="3">
    <source>
        <dbReference type="Pfam" id="PF13476"/>
    </source>
</evidence>
<name>A0ABS2DR58_9BURK</name>
<dbReference type="PANTHER" id="PTHR32114:SF2">
    <property type="entry name" value="ABC TRANSPORTER ABCH.3"/>
    <property type="match status" value="1"/>
</dbReference>
<comment type="caution">
    <text evidence="4">The sequence shown here is derived from an EMBL/GenBank/DDBJ whole genome shotgun (WGS) entry which is preliminary data.</text>
</comment>
<dbReference type="InterPro" id="IPR038729">
    <property type="entry name" value="Rad50/SbcC_AAA"/>
</dbReference>
<dbReference type="RefSeq" id="WP_205102272.1">
    <property type="nucleotide sequence ID" value="NZ_JACJJC010000005.1"/>
</dbReference>
<evidence type="ECO:0000313" key="4">
    <source>
        <dbReference type="EMBL" id="MBM6703807.1"/>
    </source>
</evidence>
<proteinExistence type="predicted"/>